<name>A0AAW0AW02_9AGAR</name>
<dbReference type="AlphaFoldDB" id="A0AAW0AW02"/>
<reference evidence="1 2" key="1">
    <citation type="journal article" date="2024" name="J Genomics">
        <title>Draft genome sequencing and assembly of Favolaschia claudopus CIRM-BRFM 2984 isolated from oak limbs.</title>
        <authorList>
            <person name="Navarro D."/>
            <person name="Drula E."/>
            <person name="Chaduli D."/>
            <person name="Cazenave R."/>
            <person name="Ahrendt S."/>
            <person name="Wang J."/>
            <person name="Lipzen A."/>
            <person name="Daum C."/>
            <person name="Barry K."/>
            <person name="Grigoriev I.V."/>
            <person name="Favel A."/>
            <person name="Rosso M.N."/>
            <person name="Martin F."/>
        </authorList>
    </citation>
    <scope>NUCLEOTIDE SEQUENCE [LARGE SCALE GENOMIC DNA]</scope>
    <source>
        <strain evidence="1 2">CIRM-BRFM 2984</strain>
    </source>
</reference>
<keyword evidence="2" id="KW-1185">Reference proteome</keyword>
<dbReference type="EMBL" id="JAWWNJ010000049">
    <property type="protein sequence ID" value="KAK7016884.1"/>
    <property type="molecule type" value="Genomic_DNA"/>
</dbReference>
<sequence length="473" mass="53582">KNRPLDQLTKVLSSCIRTEWKNMETFAFPYGNDVELTYPREVQAEALARVLAQSATLHTVTAAMALDHVPRFIHTLCDIPTLKTIQFTRPLRSQHAEKINSNPKLKSLARYTTEKSCRDNCTTPPDFAPEILPSLNPSFVPLKSASDATRDLIWRNVLFFAMYVEELRDRAFPRGPTDSHPSRLPILQVSRYFHRLGLPYLYDSLNLTYSSMPQIAQALRERPGLGSNIRVVLTSTNVLGDTPRTILSRAHNLQLLQPKDPRDSGCVMSSQNFRSLADIAGSSLRELHLYIHDAPLSSSLITKFTALRTLELEYSVSMSKKRSLLALMSTAITTTAAMEFLHTLRFHGMNSLILRFFIPMRLDALHTVAMPVLIDDTSMFLRFLEAHGSHLLHLVLPNNLRKDARALDLCPNLQVLEFPHSIKPSQISLDAPHPFLNKIIARELTGDYFKGESEMLPALREIHLTHFQWPATE</sequence>
<dbReference type="Proteomes" id="UP001362999">
    <property type="component" value="Unassembled WGS sequence"/>
</dbReference>
<proteinExistence type="predicted"/>
<gene>
    <name evidence="1" type="ORF">R3P38DRAFT_2540994</name>
</gene>
<feature type="non-terminal residue" evidence="1">
    <location>
        <position position="1"/>
    </location>
</feature>
<organism evidence="1 2">
    <name type="scientific">Favolaschia claudopus</name>
    <dbReference type="NCBI Taxonomy" id="2862362"/>
    <lineage>
        <taxon>Eukaryota</taxon>
        <taxon>Fungi</taxon>
        <taxon>Dikarya</taxon>
        <taxon>Basidiomycota</taxon>
        <taxon>Agaricomycotina</taxon>
        <taxon>Agaricomycetes</taxon>
        <taxon>Agaricomycetidae</taxon>
        <taxon>Agaricales</taxon>
        <taxon>Marasmiineae</taxon>
        <taxon>Mycenaceae</taxon>
        <taxon>Favolaschia</taxon>
    </lineage>
</organism>
<evidence type="ECO:0000313" key="2">
    <source>
        <dbReference type="Proteomes" id="UP001362999"/>
    </source>
</evidence>
<evidence type="ECO:0000313" key="1">
    <source>
        <dbReference type="EMBL" id="KAK7016884.1"/>
    </source>
</evidence>
<comment type="caution">
    <text evidence="1">The sequence shown here is derived from an EMBL/GenBank/DDBJ whole genome shotgun (WGS) entry which is preliminary data.</text>
</comment>
<protein>
    <submittedName>
        <fullName evidence="1">Uncharacterized protein</fullName>
    </submittedName>
</protein>
<accession>A0AAW0AW02</accession>